<dbReference type="Pfam" id="PF19843">
    <property type="entry name" value="DUF6318"/>
    <property type="match status" value="1"/>
</dbReference>
<evidence type="ECO:0000313" key="4">
    <source>
        <dbReference type="EMBL" id="PRY56115.1"/>
    </source>
</evidence>
<feature type="chain" id="PRO_5039465806" description="DUF6318 domain-containing protein" evidence="2">
    <location>
        <begin position="22"/>
        <end position="206"/>
    </location>
</feature>
<dbReference type="InterPro" id="IPR046281">
    <property type="entry name" value="DUF6318"/>
</dbReference>
<dbReference type="OrthoDB" id="3934at136099"/>
<evidence type="ECO:0000259" key="3">
    <source>
        <dbReference type="Pfam" id="PF19843"/>
    </source>
</evidence>
<dbReference type="RefSeq" id="WP_106298230.1">
    <property type="nucleotide sequence ID" value="NZ_PVTI01000020.1"/>
</dbReference>
<feature type="compositionally biased region" description="Low complexity" evidence="1">
    <location>
        <begin position="26"/>
        <end position="61"/>
    </location>
</feature>
<proteinExistence type="predicted"/>
<comment type="caution">
    <text evidence="4">The sequence shown here is derived from an EMBL/GenBank/DDBJ whole genome shotgun (WGS) entry which is preliminary data.</text>
</comment>
<protein>
    <recommendedName>
        <fullName evidence="3">DUF6318 domain-containing protein</fullName>
    </recommendedName>
</protein>
<keyword evidence="2" id="KW-0732">Signal</keyword>
<feature type="region of interest" description="Disordered" evidence="1">
    <location>
        <begin position="26"/>
        <end position="74"/>
    </location>
</feature>
<keyword evidence="5" id="KW-1185">Reference proteome</keyword>
<feature type="domain" description="DUF6318" evidence="3">
    <location>
        <begin position="70"/>
        <end position="199"/>
    </location>
</feature>
<evidence type="ECO:0000313" key="5">
    <source>
        <dbReference type="Proteomes" id="UP000237822"/>
    </source>
</evidence>
<gene>
    <name evidence="4" type="ORF">BCF74_12065</name>
</gene>
<evidence type="ECO:0000256" key="2">
    <source>
        <dbReference type="SAM" id="SignalP"/>
    </source>
</evidence>
<reference evidence="4 5" key="1">
    <citation type="submission" date="2018-03" db="EMBL/GenBank/DDBJ databases">
        <title>Genomic Encyclopedia of Archaeal and Bacterial Type Strains, Phase II (KMG-II): from individual species to whole genera.</title>
        <authorList>
            <person name="Goeker M."/>
        </authorList>
    </citation>
    <scope>NUCLEOTIDE SEQUENCE [LARGE SCALE GENOMIC DNA]</scope>
    <source>
        <strain evidence="4 5">ATCC BAA-1496</strain>
    </source>
</reference>
<dbReference type="AlphaFoldDB" id="A0A2T0UDU3"/>
<name>A0A2T0UDU3_9MICO</name>
<feature type="signal peptide" evidence="2">
    <location>
        <begin position="1"/>
        <end position="21"/>
    </location>
</feature>
<evidence type="ECO:0000256" key="1">
    <source>
        <dbReference type="SAM" id="MobiDB-lite"/>
    </source>
</evidence>
<dbReference type="Proteomes" id="UP000237822">
    <property type="component" value="Unassembled WGS sequence"/>
</dbReference>
<sequence length="206" mass="21036">MRSRTPHLVAGLVLTAVVGVAGCTTDEPTATGSGSSRTTAASPSGAASASPSLTSSPTESAGSATPDGLPSTVLDDTPAGAAAFVAFWFERANLAFTTGTPDAIAELSASSCAGCAALVANSSELARRKWTVQPSPYQPLTEVAASGPDGEGRVTVTFTLRENDTKVMNDFREVVETRPGQSTRRTAVVGRAGSSWILNELTTTSR</sequence>
<dbReference type="PROSITE" id="PS51257">
    <property type="entry name" value="PROKAR_LIPOPROTEIN"/>
    <property type="match status" value="1"/>
</dbReference>
<accession>A0A2T0UDU3</accession>
<organism evidence="4 5">
    <name type="scientific">Knoellia remsis</name>
    <dbReference type="NCBI Taxonomy" id="407159"/>
    <lineage>
        <taxon>Bacteria</taxon>
        <taxon>Bacillati</taxon>
        <taxon>Actinomycetota</taxon>
        <taxon>Actinomycetes</taxon>
        <taxon>Micrococcales</taxon>
        <taxon>Intrasporangiaceae</taxon>
        <taxon>Knoellia</taxon>
    </lineage>
</organism>
<dbReference type="EMBL" id="PVTI01000020">
    <property type="protein sequence ID" value="PRY56115.1"/>
    <property type="molecule type" value="Genomic_DNA"/>
</dbReference>